<keyword evidence="5" id="KW-1003">Cell membrane</keyword>
<keyword evidence="17" id="KW-1185">Reference proteome</keyword>
<evidence type="ECO:0000256" key="15">
    <source>
        <dbReference type="SAM" id="MobiDB-lite"/>
    </source>
</evidence>
<organism evidence="16 17">
    <name type="scientific">Ceraceosorus bombacis</name>
    <dbReference type="NCBI Taxonomy" id="401625"/>
    <lineage>
        <taxon>Eukaryota</taxon>
        <taxon>Fungi</taxon>
        <taxon>Dikarya</taxon>
        <taxon>Basidiomycota</taxon>
        <taxon>Ustilaginomycotina</taxon>
        <taxon>Exobasidiomycetes</taxon>
        <taxon>Ceraceosorales</taxon>
        <taxon>Ceraceosoraceae</taxon>
        <taxon>Ceraceosorus</taxon>
    </lineage>
</organism>
<evidence type="ECO:0000256" key="12">
    <source>
        <dbReference type="ARBA" id="ARBA00037649"/>
    </source>
</evidence>
<sequence length="444" mass="49288">MRSKTLLSRGECWSDFYIRLTPKLGLISIGLGLRLYIQPFLHLHPIGGGPQVAHMTISHHPHDRVRSGKKHRRSSNRKRCNPRTRSDVITATSQIKTSALSSVSSSTRTDASSSSIGLDTPSSPDGPRQSCFPALNFDMPDNVPSSLDNWWCNAKDEYAFMGFSYSIASCPSYDQLVKDFKRQRNTYQARYVRLYSNCDKQGYNDDLINAAWEAGVGLLPLIWFGFDGDESYRPRKKALLQTIKSNPKAPFVVRTVQFGSEPLFDWAISADGLADQINDVKQKLSQYITGQPTAMQVSTSEMPYGYQIHGNAPKVFSSVSTLLANSLPFFAQDASTARKAFSHVTSDLNYLKKQGADKKIIITQTGWPSNADVWKANSAAAQANVAQSKAYFDLLDDKCEDFKQGPKGGVGWFAHIWSDDGLPGWGVVGYDGKAKFEFKARTTC</sequence>
<dbReference type="EC" id="3.2.1.39" evidence="4"/>
<evidence type="ECO:0000256" key="10">
    <source>
        <dbReference type="ARBA" id="ARBA00023316"/>
    </source>
</evidence>
<evidence type="ECO:0000256" key="6">
    <source>
        <dbReference type="ARBA" id="ARBA00022801"/>
    </source>
</evidence>
<name>A0A0P1BIF1_9BASI</name>
<evidence type="ECO:0000256" key="13">
    <source>
        <dbReference type="ARBA" id="ARBA00042373"/>
    </source>
</evidence>
<dbReference type="GO" id="GO:0071555">
    <property type="term" value="P:cell wall organization"/>
    <property type="evidence" value="ECO:0007669"/>
    <property type="project" value="UniProtKB-KW"/>
</dbReference>
<evidence type="ECO:0000256" key="8">
    <source>
        <dbReference type="ARBA" id="ARBA00023180"/>
    </source>
</evidence>
<evidence type="ECO:0000313" key="16">
    <source>
        <dbReference type="EMBL" id="CEH15416.1"/>
    </source>
</evidence>
<feature type="compositionally biased region" description="Low complexity" evidence="15">
    <location>
        <begin position="99"/>
        <end position="115"/>
    </location>
</feature>
<evidence type="ECO:0000256" key="14">
    <source>
        <dbReference type="ARBA" id="ARBA00043078"/>
    </source>
</evidence>
<feature type="compositionally biased region" description="Basic residues" evidence="15">
    <location>
        <begin position="60"/>
        <end position="82"/>
    </location>
</feature>
<feature type="region of interest" description="Disordered" evidence="15">
    <location>
        <begin position="60"/>
        <end position="87"/>
    </location>
</feature>
<dbReference type="AlphaFoldDB" id="A0A0P1BIF1"/>
<reference evidence="16 17" key="1">
    <citation type="submission" date="2014-09" db="EMBL/GenBank/DDBJ databases">
        <authorList>
            <person name="Magalhaes I.L.F."/>
            <person name="Oliveira U."/>
            <person name="Santos F.R."/>
            <person name="Vidigal T.H.D.A."/>
            <person name="Brescovit A.D."/>
            <person name="Santos A.J."/>
        </authorList>
    </citation>
    <scope>NUCLEOTIDE SEQUENCE [LARGE SCALE GENOMIC DNA]</scope>
</reference>
<dbReference type="GO" id="GO:0005886">
    <property type="term" value="C:plasma membrane"/>
    <property type="evidence" value="ECO:0007669"/>
    <property type="project" value="UniProtKB-SubCell"/>
</dbReference>
<evidence type="ECO:0000256" key="5">
    <source>
        <dbReference type="ARBA" id="ARBA00022475"/>
    </source>
</evidence>
<feature type="region of interest" description="Disordered" evidence="15">
    <location>
        <begin position="99"/>
        <end position="130"/>
    </location>
</feature>
<dbReference type="GO" id="GO:0005576">
    <property type="term" value="C:extracellular region"/>
    <property type="evidence" value="ECO:0007669"/>
    <property type="project" value="TreeGrafter"/>
</dbReference>
<proteinExistence type="inferred from homology"/>
<dbReference type="GO" id="GO:0000272">
    <property type="term" value="P:polysaccharide catabolic process"/>
    <property type="evidence" value="ECO:0007669"/>
    <property type="project" value="UniProtKB-KW"/>
</dbReference>
<dbReference type="PANTHER" id="PTHR16631">
    <property type="entry name" value="GLUCAN 1,3-BETA-GLUCOSIDASE"/>
    <property type="match status" value="1"/>
</dbReference>
<dbReference type="GO" id="GO:0009277">
    <property type="term" value="C:fungal-type cell wall"/>
    <property type="evidence" value="ECO:0007669"/>
    <property type="project" value="TreeGrafter"/>
</dbReference>
<dbReference type="EMBL" id="CCYA01000264">
    <property type="protein sequence ID" value="CEH15416.1"/>
    <property type="molecule type" value="Genomic_DNA"/>
</dbReference>
<keyword evidence="6" id="KW-0378">Hydrolase</keyword>
<dbReference type="PANTHER" id="PTHR16631:SF17">
    <property type="entry name" value="GLUCAN ENDO-1,3-BETA-GLUCOSIDASE BTGC"/>
    <property type="match status" value="1"/>
</dbReference>
<dbReference type="InterPro" id="IPR017853">
    <property type="entry name" value="GH"/>
</dbReference>
<protein>
    <recommendedName>
        <fullName evidence="4">glucan endo-1,3-beta-D-glucosidase</fullName>
        <ecNumber evidence="4">3.2.1.39</ecNumber>
    </recommendedName>
    <alternativeName>
        <fullName evidence="14">Endo-1,3-beta-glucanase btgC</fullName>
    </alternativeName>
    <alternativeName>
        <fullName evidence="13">Laminarinase btgC</fullName>
    </alternativeName>
</protein>
<comment type="subcellular location">
    <subcellularLocation>
        <location evidence="2">Cell membrane</location>
        <topology evidence="2">Single-pass type II membrane protein</topology>
    </subcellularLocation>
</comment>
<evidence type="ECO:0000256" key="1">
    <source>
        <dbReference type="ARBA" id="ARBA00000382"/>
    </source>
</evidence>
<evidence type="ECO:0000256" key="9">
    <source>
        <dbReference type="ARBA" id="ARBA00023277"/>
    </source>
</evidence>
<dbReference type="InterPro" id="IPR050732">
    <property type="entry name" value="Beta-glucan_modifiers"/>
</dbReference>
<dbReference type="GO" id="GO:0009986">
    <property type="term" value="C:cell surface"/>
    <property type="evidence" value="ECO:0007669"/>
    <property type="project" value="TreeGrafter"/>
</dbReference>
<keyword evidence="9" id="KW-0119">Carbohydrate metabolism</keyword>
<keyword evidence="8" id="KW-0325">Glycoprotein</keyword>
<evidence type="ECO:0000256" key="2">
    <source>
        <dbReference type="ARBA" id="ARBA00004401"/>
    </source>
</evidence>
<accession>A0A0P1BIF1</accession>
<dbReference type="GO" id="GO:0042973">
    <property type="term" value="F:glucan endo-1,3-beta-D-glucosidase activity"/>
    <property type="evidence" value="ECO:0007669"/>
    <property type="project" value="UniProtKB-EC"/>
</dbReference>
<keyword evidence="11" id="KW-0624">Polysaccharide degradation</keyword>
<comment type="catalytic activity">
    <reaction evidence="1">
        <text>Hydrolysis of (1-&gt;3)-beta-D-glucosidic linkages in (1-&gt;3)-beta-D-glucans.</text>
        <dbReference type="EC" id="3.2.1.39"/>
    </reaction>
</comment>
<dbReference type="Proteomes" id="UP000054845">
    <property type="component" value="Unassembled WGS sequence"/>
</dbReference>
<evidence type="ECO:0000256" key="7">
    <source>
        <dbReference type="ARBA" id="ARBA00023136"/>
    </source>
</evidence>
<evidence type="ECO:0000256" key="4">
    <source>
        <dbReference type="ARBA" id="ARBA00012780"/>
    </source>
</evidence>
<keyword evidence="10" id="KW-0961">Cell wall biogenesis/degradation</keyword>
<comment type="function">
    <text evidence="12">Glucanases play a role in cell expansion during growth, in cell-cell fusion during mating, and in spore release during sporulation. This enzyme may be involved in beta-glucan degradation. Active on laminarin and lichenan.</text>
</comment>
<comment type="similarity">
    <text evidence="3">Belongs to the glycosyl hydrolase 17 family.</text>
</comment>
<evidence type="ECO:0000256" key="3">
    <source>
        <dbReference type="ARBA" id="ARBA00008773"/>
    </source>
</evidence>
<dbReference type="SUPFAM" id="SSF51445">
    <property type="entry name" value="(Trans)glycosidases"/>
    <property type="match status" value="1"/>
</dbReference>
<evidence type="ECO:0000313" key="17">
    <source>
        <dbReference type="Proteomes" id="UP000054845"/>
    </source>
</evidence>
<evidence type="ECO:0000256" key="11">
    <source>
        <dbReference type="ARBA" id="ARBA00023326"/>
    </source>
</evidence>
<keyword evidence="7" id="KW-0472">Membrane</keyword>
<dbReference type="OrthoDB" id="77201at2759"/>